<evidence type="ECO:0000313" key="3">
    <source>
        <dbReference type="EMBL" id="TCC86542.1"/>
    </source>
</evidence>
<comment type="caution">
    <text evidence="4">The sequence shown here is derived from an EMBL/GenBank/DDBJ whole genome shotgun (WGS) entry which is preliminary data.</text>
</comment>
<evidence type="ECO:0000313" key="5">
    <source>
        <dbReference type="Proteomes" id="UP000291117"/>
    </source>
</evidence>
<name>A0A4U1G5C9_9SPHI</name>
<dbReference type="EMBL" id="SWDX01000014">
    <property type="protein sequence ID" value="TKC56002.1"/>
    <property type="molecule type" value="Genomic_DNA"/>
</dbReference>
<sequence length="210" mass="22919">MKTLAKTLFASALTLIVLATSTFSSSATEKSINLATSVDFNKVIVSGNARVVLIQSNKPHVMMPENYNKETTTIIQKADKLYITTTEKEMIDIVVYVKDLQRIDACQKAIVNTRGKFTSKVLQVFLKDKASAYVNGDIASLYTVVKDNSSLRLKGTSKDHTVTKGSIAKLKMDKFAALKTTVTAADGQVLATEYSTEIPRDTVLAGNKTK</sequence>
<dbReference type="InterPro" id="IPR021255">
    <property type="entry name" value="DUF2807"/>
</dbReference>
<proteinExistence type="predicted"/>
<protein>
    <recommendedName>
        <fullName evidence="2">Putative auto-transporter adhesin head GIN domain-containing protein</fullName>
    </recommendedName>
</protein>
<evidence type="ECO:0000313" key="4">
    <source>
        <dbReference type="EMBL" id="TKC56002.1"/>
    </source>
</evidence>
<organism evidence="4 6">
    <name type="scientific">Pedobacter hiemivivus</name>
    <dbReference type="NCBI Taxonomy" id="2530454"/>
    <lineage>
        <taxon>Bacteria</taxon>
        <taxon>Pseudomonadati</taxon>
        <taxon>Bacteroidota</taxon>
        <taxon>Sphingobacteriia</taxon>
        <taxon>Sphingobacteriales</taxon>
        <taxon>Sphingobacteriaceae</taxon>
        <taxon>Pedobacter</taxon>
    </lineage>
</organism>
<keyword evidence="5" id="KW-1185">Reference proteome</keyword>
<accession>A0A4R0MK26</accession>
<evidence type="ECO:0000256" key="1">
    <source>
        <dbReference type="SAM" id="SignalP"/>
    </source>
</evidence>
<gene>
    <name evidence="3" type="ORF">EZ444_23660</name>
    <name evidence="4" type="ORF">FBD94_24070</name>
</gene>
<reference evidence="3 5" key="1">
    <citation type="submission" date="2019-02" db="EMBL/GenBank/DDBJ databases">
        <title>Pedobacter sp. RP-3-8 sp. nov., isolated from Arctic soil.</title>
        <authorList>
            <person name="Dahal R.H."/>
        </authorList>
    </citation>
    <scope>NUCLEOTIDE SEQUENCE [LARGE SCALE GENOMIC DNA]</scope>
    <source>
        <strain evidence="3 5">RP-3-8</strain>
    </source>
</reference>
<dbReference type="Proteomes" id="UP000291117">
    <property type="component" value="Unassembled WGS sequence"/>
</dbReference>
<reference evidence="4 6" key="2">
    <citation type="submission" date="2019-04" db="EMBL/GenBank/DDBJ databases">
        <title>Pedobacter sp. RP-1-16 sp. nov., isolated from Arctic soil.</title>
        <authorList>
            <person name="Dahal R.H."/>
            <person name="Kim D.-U."/>
        </authorList>
    </citation>
    <scope>NUCLEOTIDE SEQUENCE [LARGE SCALE GENOMIC DNA]</scope>
    <source>
        <strain evidence="4 6">RP-1-16</strain>
    </source>
</reference>
<dbReference type="EMBL" id="SJSM01000026">
    <property type="protein sequence ID" value="TCC86542.1"/>
    <property type="molecule type" value="Genomic_DNA"/>
</dbReference>
<dbReference type="OrthoDB" id="756389at2"/>
<feature type="chain" id="PRO_5040598249" description="Putative auto-transporter adhesin head GIN domain-containing protein" evidence="1">
    <location>
        <begin position="28"/>
        <end position="210"/>
    </location>
</feature>
<dbReference type="AlphaFoldDB" id="A0A4U1G5C9"/>
<keyword evidence="1" id="KW-0732">Signal</keyword>
<dbReference type="Pfam" id="PF10988">
    <property type="entry name" value="DUF2807"/>
    <property type="match status" value="1"/>
</dbReference>
<evidence type="ECO:0000259" key="2">
    <source>
        <dbReference type="Pfam" id="PF10988"/>
    </source>
</evidence>
<dbReference type="Proteomes" id="UP000309594">
    <property type="component" value="Unassembled WGS sequence"/>
</dbReference>
<dbReference type="RefSeq" id="WP_131612025.1">
    <property type="nucleotide sequence ID" value="NZ_SJSM01000026.1"/>
</dbReference>
<evidence type="ECO:0000313" key="6">
    <source>
        <dbReference type="Proteomes" id="UP000309594"/>
    </source>
</evidence>
<feature type="signal peptide" evidence="1">
    <location>
        <begin position="1"/>
        <end position="27"/>
    </location>
</feature>
<accession>A0A4U1G5C9</accession>
<dbReference type="Gene3D" id="2.160.20.120">
    <property type="match status" value="1"/>
</dbReference>
<feature type="domain" description="Putative auto-transporter adhesin head GIN" evidence="2">
    <location>
        <begin position="39"/>
        <end position="185"/>
    </location>
</feature>